<gene>
    <name evidence="3" type="ORF">RSOLAG22IIIB_12176</name>
</gene>
<accession>A0A0K6GD02</accession>
<keyword evidence="4" id="KW-1185">Reference proteome</keyword>
<keyword evidence="2" id="KW-1133">Transmembrane helix</keyword>
<dbReference type="Proteomes" id="UP000044841">
    <property type="component" value="Unassembled WGS sequence"/>
</dbReference>
<reference evidence="3 4" key="1">
    <citation type="submission" date="2015-07" db="EMBL/GenBank/DDBJ databases">
        <authorList>
            <person name="Noorani M."/>
        </authorList>
    </citation>
    <scope>NUCLEOTIDE SEQUENCE [LARGE SCALE GENOMIC DNA]</scope>
    <source>
        <strain evidence="3">BBA 69670</strain>
    </source>
</reference>
<evidence type="ECO:0000256" key="1">
    <source>
        <dbReference type="SAM" id="MobiDB-lite"/>
    </source>
</evidence>
<dbReference type="EMBL" id="CYGV01001655">
    <property type="protein sequence ID" value="CUA76264.1"/>
    <property type="molecule type" value="Genomic_DNA"/>
</dbReference>
<dbReference type="AlphaFoldDB" id="A0A0K6GD02"/>
<evidence type="ECO:0000313" key="3">
    <source>
        <dbReference type="EMBL" id="CUA76264.1"/>
    </source>
</evidence>
<protein>
    <submittedName>
        <fullName evidence="3">Uncharacterized protein</fullName>
    </submittedName>
</protein>
<feature type="region of interest" description="Disordered" evidence="1">
    <location>
        <begin position="318"/>
        <end position="339"/>
    </location>
</feature>
<keyword evidence="2" id="KW-0812">Transmembrane</keyword>
<sequence>MLCRNQKLTIVTAIEPCSLAWVHTEPDKNDLVDWYGVFSRSGPDDTVTCMQKVTYTGPRAHEGYEYRIERRLDNATVQRLINGTYGIHPWFKDESPSFWLGGEIMAPRISRPIQPEYGSYMSFKTQVTQRRFIVSSPLWDSITGSDPTYSTISYFSPSIIRRESLQVNDSEVTVQAAGLIYMPTYLETSEHAGRAVPKPGDNGPLCEITEDYRTTSTFDIFASIGGLLALLQGIHILLFGRPLFWGMFGTKLITPFGLTGRLATEGFKERLQERYYSPSQPQYQAAQWQQTTHGPRTAADMDITQFLLDFVVDMGPAAAPSPNREELNTESSDSEDDCQYKPVQHLEDVEKMGDVVQLEWKSVSECPSK</sequence>
<keyword evidence="2" id="KW-0472">Membrane</keyword>
<evidence type="ECO:0000313" key="4">
    <source>
        <dbReference type="Proteomes" id="UP000044841"/>
    </source>
</evidence>
<proteinExistence type="predicted"/>
<name>A0A0K6GD02_9AGAM</name>
<feature type="transmembrane region" description="Helical" evidence="2">
    <location>
        <begin position="220"/>
        <end position="239"/>
    </location>
</feature>
<evidence type="ECO:0000256" key="2">
    <source>
        <dbReference type="SAM" id="Phobius"/>
    </source>
</evidence>
<organism evidence="3 4">
    <name type="scientific">Rhizoctonia solani</name>
    <dbReference type="NCBI Taxonomy" id="456999"/>
    <lineage>
        <taxon>Eukaryota</taxon>
        <taxon>Fungi</taxon>
        <taxon>Dikarya</taxon>
        <taxon>Basidiomycota</taxon>
        <taxon>Agaricomycotina</taxon>
        <taxon>Agaricomycetes</taxon>
        <taxon>Cantharellales</taxon>
        <taxon>Ceratobasidiaceae</taxon>
        <taxon>Rhizoctonia</taxon>
    </lineage>
</organism>